<sequence length="240" mass="26795">DTVASAQRILASVAESDRVFMIAQKARFHPWVHKFREIVTGGELGRMSHVTHYFRAPYYSWGEFRHKMADPLYIEMSIHHFDLLRALLGCDPASVWAQSWNTPYSTFNGDITGIAHFTMDNGLPVSYHADAISSGDMTDWFGEIRAVGETGTLTMVYPELYIARKGANHADREAPREEVMAVSPPQEGQAVVLREFTAAIAEGREPESAGTENIKSLAMVFGAVDSSREKQVKRIADYLP</sequence>
<proteinExistence type="predicted"/>
<dbReference type="Gene3D" id="3.40.50.720">
    <property type="entry name" value="NAD(P)-binding Rossmann-like Domain"/>
    <property type="match status" value="1"/>
</dbReference>
<dbReference type="Pfam" id="PF22725">
    <property type="entry name" value="GFO_IDH_MocA_C3"/>
    <property type="match status" value="1"/>
</dbReference>
<evidence type="ECO:0000259" key="1">
    <source>
        <dbReference type="Pfam" id="PF22725"/>
    </source>
</evidence>
<name>A0A382T2J1_9ZZZZ</name>
<organism evidence="2">
    <name type="scientific">marine metagenome</name>
    <dbReference type="NCBI Taxonomy" id="408172"/>
    <lineage>
        <taxon>unclassified sequences</taxon>
        <taxon>metagenomes</taxon>
        <taxon>ecological metagenomes</taxon>
    </lineage>
</organism>
<dbReference type="InterPro" id="IPR051450">
    <property type="entry name" value="Gfo/Idh/MocA_Oxidoreductases"/>
</dbReference>
<dbReference type="InterPro" id="IPR055170">
    <property type="entry name" value="GFO_IDH_MocA-like_dom"/>
</dbReference>
<dbReference type="AlphaFoldDB" id="A0A382T2J1"/>
<feature type="domain" description="GFO/IDH/MocA-like oxidoreductase" evidence="1">
    <location>
        <begin position="33"/>
        <end position="153"/>
    </location>
</feature>
<dbReference type="Gene3D" id="3.30.360.10">
    <property type="entry name" value="Dihydrodipicolinate Reductase, domain 2"/>
    <property type="match status" value="1"/>
</dbReference>
<evidence type="ECO:0000313" key="2">
    <source>
        <dbReference type="EMBL" id="SVD16042.1"/>
    </source>
</evidence>
<reference evidence="2" key="1">
    <citation type="submission" date="2018-05" db="EMBL/GenBank/DDBJ databases">
        <authorList>
            <person name="Lanie J.A."/>
            <person name="Ng W.-L."/>
            <person name="Kazmierczak K.M."/>
            <person name="Andrzejewski T.M."/>
            <person name="Davidsen T.M."/>
            <person name="Wayne K.J."/>
            <person name="Tettelin H."/>
            <person name="Glass J.I."/>
            <person name="Rusch D."/>
            <person name="Podicherti R."/>
            <person name="Tsui H.-C.T."/>
            <person name="Winkler M.E."/>
        </authorList>
    </citation>
    <scope>NUCLEOTIDE SEQUENCE</scope>
</reference>
<feature type="non-terminal residue" evidence="2">
    <location>
        <position position="1"/>
    </location>
</feature>
<protein>
    <recommendedName>
        <fullName evidence="1">GFO/IDH/MocA-like oxidoreductase domain-containing protein</fullName>
    </recommendedName>
</protein>
<accession>A0A382T2J1</accession>
<dbReference type="SUPFAM" id="SSF55347">
    <property type="entry name" value="Glyceraldehyde-3-phosphate dehydrogenase-like, C-terminal domain"/>
    <property type="match status" value="1"/>
</dbReference>
<dbReference type="PANTHER" id="PTHR43377:SF2">
    <property type="entry name" value="BINDING ROSSMANN FOLD OXIDOREDUCTASE, PUTATIVE (AFU_ORTHOLOGUE AFUA_4G00560)-RELATED"/>
    <property type="match status" value="1"/>
</dbReference>
<dbReference type="PANTHER" id="PTHR43377">
    <property type="entry name" value="BILIVERDIN REDUCTASE A"/>
    <property type="match status" value="1"/>
</dbReference>
<dbReference type="EMBL" id="UINC01133227">
    <property type="protein sequence ID" value="SVD16042.1"/>
    <property type="molecule type" value="Genomic_DNA"/>
</dbReference>
<gene>
    <name evidence="2" type="ORF">METZ01_LOCUS368896</name>
</gene>